<keyword evidence="2" id="KW-1185">Reference proteome</keyword>
<dbReference type="OrthoDB" id="5688397at2"/>
<dbReference type="STRING" id="1247936.BN2475_70010"/>
<evidence type="ECO:0000313" key="1">
    <source>
        <dbReference type="EMBL" id="SIT35963.1"/>
    </source>
</evidence>
<gene>
    <name evidence="1" type="ORF">BN2475_70010</name>
</gene>
<proteinExistence type="predicted"/>
<accession>A0A1N7RLI2</accession>
<organism evidence="1 2">
    <name type="scientific">Paraburkholderia ribeironis</name>
    <dbReference type="NCBI Taxonomy" id="1247936"/>
    <lineage>
        <taxon>Bacteria</taxon>
        <taxon>Pseudomonadati</taxon>
        <taxon>Pseudomonadota</taxon>
        <taxon>Betaproteobacteria</taxon>
        <taxon>Burkholderiales</taxon>
        <taxon>Burkholderiaceae</taxon>
        <taxon>Paraburkholderia</taxon>
    </lineage>
</organism>
<sequence>MFDSIKRLIRKWRVSRDGGHQLDALLAIADRNAPYPERSVWLIELGLRHRTSATERSR</sequence>
<protein>
    <submittedName>
        <fullName evidence="1">Uncharacterized protein</fullName>
    </submittedName>
</protein>
<dbReference type="AlphaFoldDB" id="A0A1N7RLI2"/>
<name>A0A1N7RLI2_9BURK</name>
<evidence type="ECO:0000313" key="2">
    <source>
        <dbReference type="Proteomes" id="UP000187012"/>
    </source>
</evidence>
<dbReference type="Proteomes" id="UP000187012">
    <property type="component" value="Unassembled WGS sequence"/>
</dbReference>
<dbReference type="RefSeq" id="WP_159444519.1">
    <property type="nucleotide sequence ID" value="NZ_CYGX02000007.1"/>
</dbReference>
<reference evidence="1 2" key="1">
    <citation type="submission" date="2016-12" db="EMBL/GenBank/DDBJ databases">
        <authorList>
            <person name="Song W.-J."/>
            <person name="Kurnit D.M."/>
        </authorList>
    </citation>
    <scope>NUCLEOTIDE SEQUENCE [LARGE SCALE GENOMIC DNA]</scope>
    <source>
        <strain evidence="1 2">STM7296</strain>
    </source>
</reference>
<dbReference type="EMBL" id="CYGX02000007">
    <property type="protein sequence ID" value="SIT35963.1"/>
    <property type="molecule type" value="Genomic_DNA"/>
</dbReference>